<feature type="chain" id="PRO_5024281671" description="Histidine kinase" evidence="1">
    <location>
        <begin position="26"/>
        <end position="223"/>
    </location>
</feature>
<dbReference type="EMBL" id="BLAX01000001">
    <property type="protein sequence ID" value="GET32082.1"/>
    <property type="molecule type" value="Genomic_DNA"/>
</dbReference>
<dbReference type="Proteomes" id="UP000391834">
    <property type="component" value="Unassembled WGS sequence"/>
</dbReference>
<evidence type="ECO:0000313" key="3">
    <source>
        <dbReference type="Proteomes" id="UP000391834"/>
    </source>
</evidence>
<name>A0A5M4AVX6_9BACT</name>
<reference evidence="2 3" key="1">
    <citation type="submission" date="2019-10" db="EMBL/GenBank/DDBJ databases">
        <title>Prolixibacter strains distinguished by the presence of nitrate reductase genes were adept at nitrate-dependent anaerobic corrosion of metallic iron and carbon steel.</title>
        <authorList>
            <person name="Iino T."/>
            <person name="Shono N."/>
            <person name="Ito K."/>
            <person name="Nakamura R."/>
            <person name="Sueoka K."/>
            <person name="Harayama S."/>
            <person name="Ohkuma M."/>
        </authorList>
    </citation>
    <scope>NUCLEOTIDE SEQUENCE [LARGE SCALE GENOMIC DNA]</scope>
    <source>
        <strain evidence="2 3">JCM 13498</strain>
    </source>
</reference>
<sequence>MLKMKKLVTVIFSSLLLLIATAGMAQESTGSWNVGADLYNRYIWRGTDFGNSPVVQPTVEYSVGGFAIGAWGSYSLSANTGGTEADLYMSYAFDSGLSFTFTNYYFPVEPGSTGNYFDFSNKYHTYEIGASQALGDFSLSGYYYLNQNNDLYFEAGYSFKKVDLFVGAGNESYTTDTNFNVVNIGISTSKEIPITEKFSLPVTGSVIVNPDKEQIFFVVGISL</sequence>
<dbReference type="AlphaFoldDB" id="A0A5M4AVX6"/>
<comment type="caution">
    <text evidence="2">The sequence shown here is derived from an EMBL/GenBank/DDBJ whole genome shotgun (WGS) entry which is preliminary data.</text>
</comment>
<proteinExistence type="predicted"/>
<organism evidence="2 3">
    <name type="scientific">Prolixibacter bellariivorans</name>
    <dbReference type="NCBI Taxonomy" id="314319"/>
    <lineage>
        <taxon>Bacteria</taxon>
        <taxon>Pseudomonadati</taxon>
        <taxon>Bacteroidota</taxon>
        <taxon>Bacteroidia</taxon>
        <taxon>Marinilabiliales</taxon>
        <taxon>Prolixibacteraceae</taxon>
        <taxon>Prolixibacter</taxon>
    </lineage>
</organism>
<protein>
    <recommendedName>
        <fullName evidence="4">Histidine kinase</fullName>
    </recommendedName>
</protein>
<gene>
    <name evidence="2" type="ORF">PbJCM13498_09450</name>
</gene>
<accession>A0A5M4AVX6</accession>
<evidence type="ECO:0000256" key="1">
    <source>
        <dbReference type="SAM" id="SignalP"/>
    </source>
</evidence>
<feature type="signal peptide" evidence="1">
    <location>
        <begin position="1"/>
        <end position="25"/>
    </location>
</feature>
<evidence type="ECO:0008006" key="4">
    <source>
        <dbReference type="Google" id="ProtNLM"/>
    </source>
</evidence>
<evidence type="ECO:0000313" key="2">
    <source>
        <dbReference type="EMBL" id="GET32082.1"/>
    </source>
</evidence>
<keyword evidence="1" id="KW-0732">Signal</keyword>
<keyword evidence="3" id="KW-1185">Reference proteome</keyword>
<dbReference type="SUPFAM" id="SSF56935">
    <property type="entry name" value="Porins"/>
    <property type="match status" value="1"/>
</dbReference>